<dbReference type="AlphaFoldDB" id="A0A916JPI0"/>
<evidence type="ECO:0000313" key="2">
    <source>
        <dbReference type="EMBL" id="CAG5085731.1"/>
    </source>
</evidence>
<reference evidence="2" key="1">
    <citation type="submission" date="2021-04" db="EMBL/GenBank/DDBJ databases">
        <authorList>
            <person name="Rodrigo-Torres L."/>
            <person name="Arahal R. D."/>
            <person name="Lucena T."/>
        </authorList>
    </citation>
    <scope>NUCLEOTIDE SEQUENCE</scope>
    <source>
        <strain evidence="2">AS29M-1</strain>
    </source>
</reference>
<proteinExistence type="predicted"/>
<keyword evidence="1" id="KW-1133">Transmembrane helix</keyword>
<feature type="transmembrane region" description="Helical" evidence="1">
    <location>
        <begin position="390"/>
        <end position="408"/>
    </location>
</feature>
<feature type="transmembrane region" description="Helical" evidence="1">
    <location>
        <begin position="6"/>
        <end position="25"/>
    </location>
</feature>
<feature type="transmembrane region" description="Helical" evidence="1">
    <location>
        <begin position="310"/>
        <end position="328"/>
    </location>
</feature>
<protein>
    <recommendedName>
        <fullName evidence="4">Glycosyltransferase RgtA/B/C/D-like domain-containing protein</fullName>
    </recommendedName>
</protein>
<keyword evidence="1" id="KW-0472">Membrane</keyword>
<feature type="transmembrane region" description="Helical" evidence="1">
    <location>
        <begin position="210"/>
        <end position="236"/>
    </location>
</feature>
<evidence type="ECO:0000313" key="3">
    <source>
        <dbReference type="Proteomes" id="UP000683507"/>
    </source>
</evidence>
<organism evidence="2 3">
    <name type="scientific">Parvicella tangerina</name>
    <dbReference type="NCBI Taxonomy" id="2829795"/>
    <lineage>
        <taxon>Bacteria</taxon>
        <taxon>Pseudomonadati</taxon>
        <taxon>Bacteroidota</taxon>
        <taxon>Flavobacteriia</taxon>
        <taxon>Flavobacteriales</taxon>
        <taxon>Parvicellaceae</taxon>
        <taxon>Parvicella</taxon>
    </lineage>
</organism>
<dbReference type="KEGG" id="ptan:CRYO30217_02858"/>
<feature type="transmembrane region" description="Helical" evidence="1">
    <location>
        <begin position="156"/>
        <end position="175"/>
    </location>
</feature>
<feature type="transmembrane region" description="Helical" evidence="1">
    <location>
        <begin position="256"/>
        <end position="277"/>
    </location>
</feature>
<name>A0A916JPI0_9FLAO</name>
<dbReference type="Proteomes" id="UP000683507">
    <property type="component" value="Chromosome"/>
</dbReference>
<keyword evidence="1" id="KW-0812">Transmembrane</keyword>
<gene>
    <name evidence="2" type="ORF">CRYO30217_02858</name>
</gene>
<keyword evidence="3" id="KW-1185">Reference proteome</keyword>
<feature type="transmembrane region" description="Helical" evidence="1">
    <location>
        <begin position="367"/>
        <end position="384"/>
    </location>
</feature>
<feature type="transmembrane region" description="Helical" evidence="1">
    <location>
        <begin position="334"/>
        <end position="355"/>
    </location>
</feature>
<evidence type="ECO:0000256" key="1">
    <source>
        <dbReference type="SAM" id="Phobius"/>
    </source>
</evidence>
<sequence>MRLKRFLYRPETIVFILLFLIVIQFKWRRENWRHWVLSTDGRGYYAYLTAGFIYQDFTYESNAQAIEKQLDHSEMSHHYILETKDGKKFNKTFPGVAICMAPLFFIAYFLSFLLGYPLNGYSDIFLLSVQFSAIFAAIGGFWFIKKTLLRMGVKHKIAIATSFLGLFGTNIYFYATDLPSMGHIYSFFAISAFLYYTYIATHSQAIKANFLATFFLCLVFLIRPTNVLVILLIPFIAGSSKQFLVWFNHLFRSRKAIIGVLGIGLGMLGTLPLLWLIQTGSPILWSYTGEGFYWSHPLPHKVLFSFRNGAFIYSPIALIGLLGLYLVWKKNRFAAYVGLVYFTLNLYIISAWWTFYYGGGFGHRAMSEHFVFMILLLGILLNQIPKIKSIPTYFTLIPLGLLSVFQGYQMNKGILPYDYINWEIYNHLFLKTSNDYVGECGGVHDIHQFGQVVHTDYKRPENYEYGKEIVFGPEKNFGAELNYELPSDDPEVNYFLEFLYSKKRLDNIPFNEVYLVSEAKDQEGNLVEYRTYFLYDIRSEAYQKFKPLSLEIQLKKKDIDHYKFYVWNKAGREFILKDIEYRIHWIKP</sequence>
<feature type="transmembrane region" description="Helical" evidence="1">
    <location>
        <begin position="181"/>
        <end position="198"/>
    </location>
</feature>
<accession>A0A916JPI0</accession>
<dbReference type="RefSeq" id="WP_258543058.1">
    <property type="nucleotide sequence ID" value="NZ_OU015584.1"/>
</dbReference>
<feature type="transmembrane region" description="Helical" evidence="1">
    <location>
        <begin position="93"/>
        <end position="118"/>
    </location>
</feature>
<dbReference type="EMBL" id="OU015584">
    <property type="protein sequence ID" value="CAG5085731.1"/>
    <property type="molecule type" value="Genomic_DNA"/>
</dbReference>
<feature type="transmembrane region" description="Helical" evidence="1">
    <location>
        <begin position="124"/>
        <end position="144"/>
    </location>
</feature>
<evidence type="ECO:0008006" key="4">
    <source>
        <dbReference type="Google" id="ProtNLM"/>
    </source>
</evidence>